<dbReference type="RefSeq" id="WP_226933495.1">
    <property type="nucleotide sequence ID" value="NZ_JACDXX010000001.1"/>
</dbReference>
<organism evidence="2 3">
    <name type="scientific">Pseudogemmobacter faecipullorum</name>
    <dbReference type="NCBI Taxonomy" id="2755041"/>
    <lineage>
        <taxon>Bacteria</taxon>
        <taxon>Pseudomonadati</taxon>
        <taxon>Pseudomonadota</taxon>
        <taxon>Alphaproteobacteria</taxon>
        <taxon>Rhodobacterales</taxon>
        <taxon>Paracoccaceae</taxon>
        <taxon>Pseudogemmobacter</taxon>
    </lineage>
</organism>
<accession>A0ABS8CGY3</accession>
<dbReference type="EMBL" id="JACDXX010000001">
    <property type="protein sequence ID" value="MCB5408623.1"/>
    <property type="molecule type" value="Genomic_DNA"/>
</dbReference>
<proteinExistence type="predicted"/>
<evidence type="ECO:0000313" key="3">
    <source>
        <dbReference type="Proteomes" id="UP001198571"/>
    </source>
</evidence>
<evidence type="ECO:0000313" key="2">
    <source>
        <dbReference type="EMBL" id="MCB5408623.1"/>
    </source>
</evidence>
<protein>
    <submittedName>
        <fullName evidence="2">Uncharacterized protein</fullName>
    </submittedName>
</protein>
<keyword evidence="3" id="KW-1185">Reference proteome</keyword>
<keyword evidence="1" id="KW-0812">Transmembrane</keyword>
<keyword evidence="1" id="KW-1133">Transmembrane helix</keyword>
<evidence type="ECO:0000256" key="1">
    <source>
        <dbReference type="SAM" id="Phobius"/>
    </source>
</evidence>
<keyword evidence="1" id="KW-0472">Membrane</keyword>
<reference evidence="2 3" key="1">
    <citation type="submission" date="2020-07" db="EMBL/GenBank/DDBJ databases">
        <title>Pseudogemmobacter sp. nov., isolated from poultry manure in Taiwan.</title>
        <authorList>
            <person name="Lin S.-Y."/>
            <person name="Tang Y.-S."/>
            <person name="Young C.-C."/>
        </authorList>
    </citation>
    <scope>NUCLEOTIDE SEQUENCE [LARGE SCALE GENOMIC DNA]</scope>
    <source>
        <strain evidence="2 3">CC-YST710</strain>
    </source>
</reference>
<name>A0ABS8CGY3_9RHOB</name>
<feature type="transmembrane region" description="Helical" evidence="1">
    <location>
        <begin position="39"/>
        <end position="59"/>
    </location>
</feature>
<sequence>MARPPTGALIALAAAALPALVMKADPKGAGQDPAVRGPAKIIGAGGLLWLALATLKRLIRRSRL</sequence>
<comment type="caution">
    <text evidence="2">The sequence shown here is derived from an EMBL/GenBank/DDBJ whole genome shotgun (WGS) entry which is preliminary data.</text>
</comment>
<gene>
    <name evidence="2" type="ORF">H0485_01190</name>
</gene>
<dbReference type="Proteomes" id="UP001198571">
    <property type="component" value="Unassembled WGS sequence"/>
</dbReference>